<dbReference type="SUPFAM" id="SSF110296">
    <property type="entry name" value="Oligoxyloglucan reducing end-specific cellobiohydrolase"/>
    <property type="match status" value="1"/>
</dbReference>
<dbReference type="HOGENOM" id="CLU_036301_0_1_1"/>
<keyword evidence="1" id="KW-0732">Signal</keyword>
<proteinExistence type="predicted"/>
<dbReference type="RefSeq" id="XP_016640460.1">
    <property type="nucleotide sequence ID" value="XM_016790197.1"/>
</dbReference>
<evidence type="ECO:0000313" key="2">
    <source>
        <dbReference type="EMBL" id="KEZ40661.1"/>
    </source>
</evidence>
<dbReference type="Proteomes" id="UP000028545">
    <property type="component" value="Unassembled WGS sequence"/>
</dbReference>
<name>A0A084FZZ9_PSEDA</name>
<feature type="signal peptide" evidence="1">
    <location>
        <begin position="1"/>
        <end position="22"/>
    </location>
</feature>
<organism evidence="2 3">
    <name type="scientific">Pseudallescheria apiosperma</name>
    <name type="common">Scedosporium apiospermum</name>
    <dbReference type="NCBI Taxonomy" id="563466"/>
    <lineage>
        <taxon>Eukaryota</taxon>
        <taxon>Fungi</taxon>
        <taxon>Dikarya</taxon>
        <taxon>Ascomycota</taxon>
        <taxon>Pezizomycotina</taxon>
        <taxon>Sordariomycetes</taxon>
        <taxon>Hypocreomycetidae</taxon>
        <taxon>Microascales</taxon>
        <taxon>Microascaceae</taxon>
        <taxon>Scedosporium</taxon>
    </lineage>
</organism>
<feature type="chain" id="PRO_5001775102" evidence="1">
    <location>
        <begin position="23"/>
        <end position="389"/>
    </location>
</feature>
<dbReference type="GeneID" id="27727663"/>
<accession>A0A084FZZ9</accession>
<dbReference type="Gene3D" id="2.120.10.10">
    <property type="match status" value="1"/>
</dbReference>
<reference evidence="2 3" key="1">
    <citation type="journal article" date="2014" name="Genome Announc.">
        <title>Draft genome sequence of the pathogenic fungus Scedosporium apiospermum.</title>
        <authorList>
            <person name="Vandeputte P."/>
            <person name="Ghamrawi S."/>
            <person name="Rechenmann M."/>
            <person name="Iltis A."/>
            <person name="Giraud S."/>
            <person name="Fleury M."/>
            <person name="Thornton C."/>
            <person name="Delhaes L."/>
            <person name="Meyer W."/>
            <person name="Papon N."/>
            <person name="Bouchara J.P."/>
        </authorList>
    </citation>
    <scope>NUCLEOTIDE SEQUENCE [LARGE SCALE GENOMIC DNA]</scope>
    <source>
        <strain evidence="2 3">IHEM 14462</strain>
    </source>
</reference>
<evidence type="ECO:0000313" key="3">
    <source>
        <dbReference type="Proteomes" id="UP000028545"/>
    </source>
</evidence>
<dbReference type="PANTHER" id="PTHR38792:SF3">
    <property type="entry name" value="BNR_ASP-BOX REPEAT DOMAIN PROTEIN (AFU_ORTHOLOGUE AFUA_7G06430)-RELATED"/>
    <property type="match status" value="1"/>
</dbReference>
<evidence type="ECO:0000256" key="1">
    <source>
        <dbReference type="SAM" id="SignalP"/>
    </source>
</evidence>
<comment type="caution">
    <text evidence="2">The sequence shown here is derived from an EMBL/GenBank/DDBJ whole genome shotgun (WGS) entry which is preliminary data.</text>
</comment>
<dbReference type="EMBL" id="JOWA01000121">
    <property type="protein sequence ID" value="KEZ40661.1"/>
    <property type="molecule type" value="Genomic_DNA"/>
</dbReference>
<dbReference type="AlphaFoldDB" id="A0A084FZZ9"/>
<dbReference type="VEuPathDB" id="FungiDB:SAPIO_CDS8591"/>
<dbReference type="CDD" id="cd15482">
    <property type="entry name" value="Sialidase_non-viral"/>
    <property type="match status" value="1"/>
</dbReference>
<sequence>MHVLRTLLTGLTAAASIPPAAAQPDSGNSNNQADNYVTFNNKIIFTPSRNFTDPRVLYARTLELSDGTLLATWENYSPEPPTVYFPIYESLDHGQTWTEISRVHDAVNGWGLRYQPDLFELSRPVGEFPAGTIICSGNSIPTDLSRTQIDVYASLDKGRTWEFVSHVAAGGVARPVNEEDPVWEPHMIMHEDTIILYYADQRPQNHGQVTSHQTTTDLRTWTPVTYDAIYDNPASRPGMPSVARLPDGRYFYAYEYGGDPSFSNYQFPIHYRIAEDPTQFRDAPDFLVSGNGRRSPTTGPYVVWTPWGGGDNGTIILSAYQGEIWANQALGDPRAWRYYSVGQPSAYTRSLRIFRDRPELMIIIGAGYLPPSDSNRVSLSVVDLNQVIR</sequence>
<dbReference type="PANTHER" id="PTHR38792">
    <property type="entry name" value="BNR/ASP-BOX REPEAT DOMAIN PROTEIN (AFU_ORTHOLOGUE AFUA_7G06430)-RELATED"/>
    <property type="match status" value="1"/>
</dbReference>
<gene>
    <name evidence="2" type="ORF">SAPIO_CDS8591</name>
</gene>
<dbReference type="OMA" id="MVHQTTT"/>
<dbReference type="KEGG" id="sapo:SAPIO_CDS8591"/>
<protein>
    <submittedName>
        <fullName evidence="2">Bnr asp-box repeat domain protein</fullName>
    </submittedName>
</protein>
<keyword evidence="3" id="KW-1185">Reference proteome</keyword>
<dbReference type="OrthoDB" id="2130735at2759"/>